<evidence type="ECO:0000256" key="1">
    <source>
        <dbReference type="SAM" id="MobiDB-lite"/>
    </source>
</evidence>
<reference evidence="2 3" key="1">
    <citation type="submission" date="2018-10" db="EMBL/GenBank/DDBJ databases">
        <title>Fifty Aureobasidium pullulans genomes reveal a recombining polyextremotolerant generalist.</title>
        <authorList>
            <person name="Gostincar C."/>
            <person name="Turk M."/>
            <person name="Zajc J."/>
            <person name="Gunde-Cimerman N."/>
        </authorList>
    </citation>
    <scope>NUCLEOTIDE SEQUENCE [LARGE SCALE GENOMIC DNA]</scope>
    <source>
        <strain evidence="2 3">EXF-3403</strain>
    </source>
</reference>
<protein>
    <submittedName>
        <fullName evidence="2">Uncharacterized protein</fullName>
    </submittedName>
</protein>
<evidence type="ECO:0000313" key="2">
    <source>
        <dbReference type="EMBL" id="THZ87151.1"/>
    </source>
</evidence>
<dbReference type="EMBL" id="QZBT01000016">
    <property type="protein sequence ID" value="THZ87151.1"/>
    <property type="molecule type" value="Genomic_DNA"/>
</dbReference>
<accession>A0A4S9Y672</accession>
<dbReference type="Proteomes" id="UP000310039">
    <property type="component" value="Unassembled WGS sequence"/>
</dbReference>
<gene>
    <name evidence="2" type="ORF">D6C84_01873</name>
</gene>
<sequence>YYNYSNVYREILLPFVLVYREILLPFVLKPGIFTLAEKYDCGHLNKEGDKSGSMHVCCTSCFVLRRTRQRLHRHSTSALGFPSALTEPAHPIPRHLDSLS</sequence>
<proteinExistence type="predicted"/>
<organism evidence="2 3">
    <name type="scientific">Aureobasidium pullulans</name>
    <name type="common">Black yeast</name>
    <name type="synonym">Pullularia pullulans</name>
    <dbReference type="NCBI Taxonomy" id="5580"/>
    <lineage>
        <taxon>Eukaryota</taxon>
        <taxon>Fungi</taxon>
        <taxon>Dikarya</taxon>
        <taxon>Ascomycota</taxon>
        <taxon>Pezizomycotina</taxon>
        <taxon>Dothideomycetes</taxon>
        <taxon>Dothideomycetidae</taxon>
        <taxon>Dothideales</taxon>
        <taxon>Saccotheciaceae</taxon>
        <taxon>Aureobasidium</taxon>
    </lineage>
</organism>
<feature type="non-terminal residue" evidence="2">
    <location>
        <position position="1"/>
    </location>
</feature>
<dbReference type="AlphaFoldDB" id="A0A4S9Y672"/>
<evidence type="ECO:0000313" key="3">
    <source>
        <dbReference type="Proteomes" id="UP000310039"/>
    </source>
</evidence>
<feature type="region of interest" description="Disordered" evidence="1">
    <location>
        <begin position="75"/>
        <end position="100"/>
    </location>
</feature>
<name>A0A4S9Y672_AURPU</name>
<comment type="caution">
    <text evidence="2">The sequence shown here is derived from an EMBL/GenBank/DDBJ whole genome shotgun (WGS) entry which is preliminary data.</text>
</comment>